<dbReference type="Pfam" id="PF10667">
    <property type="entry name" value="DUF2486"/>
    <property type="match status" value="1"/>
</dbReference>
<dbReference type="AlphaFoldDB" id="A0A2N7W0I4"/>
<dbReference type="RefSeq" id="WP_102610948.1">
    <property type="nucleotide sequence ID" value="NZ_CADIKD010000009.1"/>
</dbReference>
<dbReference type="EMBL" id="PNYB01000013">
    <property type="protein sequence ID" value="PMS22918.1"/>
    <property type="molecule type" value="Genomic_DNA"/>
</dbReference>
<dbReference type="Proteomes" id="UP000235347">
    <property type="component" value="Unassembled WGS sequence"/>
</dbReference>
<feature type="compositionally biased region" description="Basic and acidic residues" evidence="1">
    <location>
        <begin position="1"/>
        <end position="14"/>
    </location>
</feature>
<feature type="region of interest" description="Disordered" evidence="1">
    <location>
        <begin position="1"/>
        <end position="89"/>
    </location>
</feature>
<accession>A0A2N7W0I4</accession>
<evidence type="ECO:0000256" key="1">
    <source>
        <dbReference type="SAM" id="MobiDB-lite"/>
    </source>
</evidence>
<evidence type="ECO:0000313" key="3">
    <source>
        <dbReference type="Proteomes" id="UP000235347"/>
    </source>
</evidence>
<proteinExistence type="predicted"/>
<sequence length="170" mass="18383">MSDPNDFHDPHGPHDPGSIPMLTDVIVPGRPPIGRPGEAHGDAPTAPSPAHALEQRQPAAVPEPAAAMPSESARAHYGPSAPTSVPTSGAAFDARDVEFIAERLRGRFSTYLRGDARHVIEERCRGAIEEHTNWLVRQVTREVVAALEAEVAGWVRDAVSEELTRHTSQR</sequence>
<reference evidence="2 3" key="1">
    <citation type="submission" date="2018-01" db="EMBL/GenBank/DDBJ databases">
        <title>Whole genome analyses suggest that Burkholderia sensu lato contains two further novel genera in the rhizoxinica-symbiotica group Mycetohabitans gen. nov., and Trinickia gen. nov.: implications for the evolution of diazotrophy and nodulation in the Burkholderiaceae.</title>
        <authorList>
            <person name="Estrada-de los Santos P."/>
            <person name="Palmer M."/>
            <person name="Chavez-Ramirez B."/>
            <person name="Beukes C."/>
            <person name="Steenkamp E.T."/>
            <person name="Hirsch A.M."/>
            <person name="Manyaka P."/>
            <person name="Maluk M."/>
            <person name="Lafos M."/>
            <person name="Crook M."/>
            <person name="Gross E."/>
            <person name="Simon M.F."/>
            <person name="Bueno dos Reis Junior F."/>
            <person name="Poole P.S."/>
            <person name="Venter S.N."/>
            <person name="James E.K."/>
        </authorList>
    </citation>
    <scope>NUCLEOTIDE SEQUENCE [LARGE SCALE GENOMIC DNA]</scope>
    <source>
        <strain evidence="2 3">GP25-8</strain>
    </source>
</reference>
<dbReference type="InterPro" id="IPR018924">
    <property type="entry name" value="DUF2486"/>
</dbReference>
<name>A0A2N7W0I4_9BURK</name>
<evidence type="ECO:0000313" key="2">
    <source>
        <dbReference type="EMBL" id="PMS22918.1"/>
    </source>
</evidence>
<organism evidence="2 3">
    <name type="scientific">Trinickia soli</name>
    <dbReference type="NCBI Taxonomy" id="380675"/>
    <lineage>
        <taxon>Bacteria</taxon>
        <taxon>Pseudomonadati</taxon>
        <taxon>Pseudomonadota</taxon>
        <taxon>Betaproteobacteria</taxon>
        <taxon>Burkholderiales</taxon>
        <taxon>Burkholderiaceae</taxon>
        <taxon>Trinickia</taxon>
    </lineage>
</organism>
<comment type="caution">
    <text evidence="2">The sequence shown here is derived from an EMBL/GenBank/DDBJ whole genome shotgun (WGS) entry which is preliminary data.</text>
</comment>
<feature type="compositionally biased region" description="Low complexity" evidence="1">
    <location>
        <begin position="55"/>
        <end position="72"/>
    </location>
</feature>
<gene>
    <name evidence="2" type="ORF">C0Z19_16755</name>
</gene>
<keyword evidence="3" id="KW-1185">Reference proteome</keyword>
<protein>
    <submittedName>
        <fullName evidence="2">DUF2486 domain-containing protein</fullName>
    </submittedName>
</protein>